<reference evidence="8" key="1">
    <citation type="submission" date="2016-10" db="EMBL/GenBank/DDBJ databases">
        <authorList>
            <person name="Varghese N."/>
            <person name="Submissions S."/>
        </authorList>
    </citation>
    <scope>NUCLEOTIDE SEQUENCE [LARGE SCALE GENOMIC DNA]</scope>
    <source>
        <strain evidence="8">CGMCC 1.11014</strain>
    </source>
</reference>
<evidence type="ECO:0000256" key="1">
    <source>
        <dbReference type="ARBA" id="ARBA00022491"/>
    </source>
</evidence>
<gene>
    <name evidence="7" type="ORF">SAMN05216552_103670</name>
</gene>
<evidence type="ECO:0000259" key="6">
    <source>
        <dbReference type="PROSITE" id="PS50977"/>
    </source>
</evidence>
<evidence type="ECO:0000256" key="5">
    <source>
        <dbReference type="PROSITE-ProRule" id="PRU00335"/>
    </source>
</evidence>
<dbReference type="InterPro" id="IPR023772">
    <property type="entry name" value="DNA-bd_HTH_TetR-type_CS"/>
</dbReference>
<protein>
    <submittedName>
        <fullName evidence="7">Transcriptional regulator, TetR family</fullName>
    </submittedName>
</protein>
<dbReference type="InterPro" id="IPR001647">
    <property type="entry name" value="HTH_TetR"/>
</dbReference>
<feature type="DNA-binding region" description="H-T-H motif" evidence="5">
    <location>
        <begin position="34"/>
        <end position="53"/>
    </location>
</feature>
<dbReference type="Gene3D" id="1.10.357.10">
    <property type="entry name" value="Tetracycline Repressor, domain 2"/>
    <property type="match status" value="1"/>
</dbReference>
<keyword evidence="8" id="KW-1185">Reference proteome</keyword>
<dbReference type="Proteomes" id="UP000199391">
    <property type="component" value="Unassembled WGS sequence"/>
</dbReference>
<dbReference type="RefSeq" id="WP_093559236.1">
    <property type="nucleotide sequence ID" value="NZ_FPBO01000036.1"/>
</dbReference>
<keyword evidence="2" id="KW-0805">Transcription regulation</keyword>
<dbReference type="Pfam" id="PF00440">
    <property type="entry name" value="TetR_N"/>
    <property type="match status" value="1"/>
</dbReference>
<sequence>MAREINSVEGEATRALLMDTAERLFAVNGVNSTSIRSINDAAGQGAASVHYHFGSKGALLEAILMRRGGAMMAAITERADLLLARTAPPSVRELVTTLFEPHANLIRDDPVGGGYWEQIISQLSLSEDPLLNQLSAQVTHKLDALLERTCPGVEPGLRKQRWQIAVLTLINLLGIHGSRSSAATPDASPSGFMADVEEFVIAGLEGAMRAARA</sequence>
<dbReference type="OrthoDB" id="5293507at2"/>
<dbReference type="PANTHER" id="PTHR30055:SF234">
    <property type="entry name" value="HTH-TYPE TRANSCRIPTIONAL REGULATOR BETI"/>
    <property type="match status" value="1"/>
</dbReference>
<dbReference type="GO" id="GO:0003700">
    <property type="term" value="F:DNA-binding transcription factor activity"/>
    <property type="evidence" value="ECO:0007669"/>
    <property type="project" value="TreeGrafter"/>
</dbReference>
<feature type="domain" description="HTH tetR-type" evidence="6">
    <location>
        <begin position="11"/>
        <end position="71"/>
    </location>
</feature>
<dbReference type="EMBL" id="FPBO01000036">
    <property type="protein sequence ID" value="SFV12632.1"/>
    <property type="molecule type" value="Genomic_DNA"/>
</dbReference>
<evidence type="ECO:0000256" key="3">
    <source>
        <dbReference type="ARBA" id="ARBA00023125"/>
    </source>
</evidence>
<dbReference type="PRINTS" id="PR00455">
    <property type="entry name" value="HTHTETR"/>
</dbReference>
<proteinExistence type="predicted"/>
<dbReference type="SUPFAM" id="SSF46689">
    <property type="entry name" value="Homeodomain-like"/>
    <property type="match status" value="1"/>
</dbReference>
<accession>A0A1I7LSL1</accession>
<keyword evidence="4" id="KW-0804">Transcription</keyword>
<keyword evidence="3 5" id="KW-0238">DNA-binding</keyword>
<keyword evidence="1" id="KW-0678">Repressor</keyword>
<organism evidence="7 8">
    <name type="scientific">Pseudoduganella namucuonensis</name>
    <dbReference type="NCBI Taxonomy" id="1035707"/>
    <lineage>
        <taxon>Bacteria</taxon>
        <taxon>Pseudomonadati</taxon>
        <taxon>Pseudomonadota</taxon>
        <taxon>Betaproteobacteria</taxon>
        <taxon>Burkholderiales</taxon>
        <taxon>Oxalobacteraceae</taxon>
        <taxon>Telluria group</taxon>
        <taxon>Pseudoduganella</taxon>
    </lineage>
</organism>
<dbReference type="STRING" id="1035707.SAMN05216552_103670"/>
<dbReference type="AlphaFoldDB" id="A0A1I7LSL1"/>
<dbReference type="InterPro" id="IPR050109">
    <property type="entry name" value="HTH-type_TetR-like_transc_reg"/>
</dbReference>
<dbReference type="PROSITE" id="PS50977">
    <property type="entry name" value="HTH_TETR_2"/>
    <property type="match status" value="1"/>
</dbReference>
<evidence type="ECO:0000313" key="8">
    <source>
        <dbReference type="Proteomes" id="UP000199391"/>
    </source>
</evidence>
<evidence type="ECO:0000313" key="7">
    <source>
        <dbReference type="EMBL" id="SFV12632.1"/>
    </source>
</evidence>
<dbReference type="InterPro" id="IPR009057">
    <property type="entry name" value="Homeodomain-like_sf"/>
</dbReference>
<dbReference type="GO" id="GO:0000976">
    <property type="term" value="F:transcription cis-regulatory region binding"/>
    <property type="evidence" value="ECO:0007669"/>
    <property type="project" value="TreeGrafter"/>
</dbReference>
<evidence type="ECO:0000256" key="2">
    <source>
        <dbReference type="ARBA" id="ARBA00023015"/>
    </source>
</evidence>
<name>A0A1I7LSL1_9BURK</name>
<dbReference type="PROSITE" id="PS01081">
    <property type="entry name" value="HTH_TETR_1"/>
    <property type="match status" value="1"/>
</dbReference>
<evidence type="ECO:0000256" key="4">
    <source>
        <dbReference type="ARBA" id="ARBA00023163"/>
    </source>
</evidence>
<dbReference type="PANTHER" id="PTHR30055">
    <property type="entry name" value="HTH-TYPE TRANSCRIPTIONAL REGULATOR RUTR"/>
    <property type="match status" value="1"/>
</dbReference>